<keyword evidence="2" id="KW-0472">Membrane</keyword>
<dbReference type="Proteomes" id="UP000070371">
    <property type="component" value="Chromosome"/>
</dbReference>
<dbReference type="Gene3D" id="1.10.287.470">
    <property type="entry name" value="Helix hairpin bin"/>
    <property type="match status" value="1"/>
</dbReference>
<feature type="transmembrane region" description="Helical" evidence="2">
    <location>
        <begin position="39"/>
        <end position="61"/>
    </location>
</feature>
<reference evidence="3 4" key="1">
    <citation type="submission" date="2016-02" db="EMBL/GenBank/DDBJ databases">
        <title>Complete genome sequence of Halocynthiibacter arcticus PAMC 20958t from arctic marine sediment.</title>
        <authorList>
            <person name="Lee Y.M."/>
            <person name="Baek K."/>
            <person name="Lee H.K."/>
            <person name="Shin S.C."/>
        </authorList>
    </citation>
    <scope>NUCLEOTIDE SEQUENCE [LARGE SCALE GENOMIC DNA]</scope>
    <source>
        <strain evidence="3">PAMC 20958</strain>
    </source>
</reference>
<dbReference type="PANTHER" id="PTHR30367:SF12">
    <property type="entry name" value="P-HYDROXYBENZOIC ACID EFFLUX PUMP SUBUNIT AAEA"/>
    <property type="match status" value="1"/>
</dbReference>
<protein>
    <submittedName>
        <fullName evidence="3">Secretion protein HlyD</fullName>
    </submittedName>
</protein>
<dbReference type="EMBL" id="CP014327">
    <property type="protein sequence ID" value="AML52291.1"/>
    <property type="molecule type" value="Genomic_DNA"/>
</dbReference>
<dbReference type="InterPro" id="IPR050393">
    <property type="entry name" value="MFP_Efflux_Pump"/>
</dbReference>
<dbReference type="SUPFAM" id="SSF111369">
    <property type="entry name" value="HlyD-like secretion proteins"/>
    <property type="match status" value="1"/>
</dbReference>
<dbReference type="OrthoDB" id="7929252at2"/>
<dbReference type="AlphaFoldDB" id="A0A126V1U2"/>
<evidence type="ECO:0000256" key="1">
    <source>
        <dbReference type="SAM" id="Coils"/>
    </source>
</evidence>
<keyword evidence="2" id="KW-0812">Transmembrane</keyword>
<evidence type="ECO:0000256" key="2">
    <source>
        <dbReference type="SAM" id="Phobius"/>
    </source>
</evidence>
<evidence type="ECO:0000313" key="4">
    <source>
        <dbReference type="Proteomes" id="UP000070371"/>
    </source>
</evidence>
<dbReference type="PANTHER" id="PTHR30367">
    <property type="entry name" value="P-HYDROXYBENZOIC ACID EFFLUX PUMP SUBUNIT AAEA-RELATED"/>
    <property type="match status" value="1"/>
</dbReference>
<dbReference type="KEGG" id="hat:RC74_14320"/>
<dbReference type="RefSeq" id="WP_039001242.1">
    <property type="nucleotide sequence ID" value="NZ_CP014327.1"/>
</dbReference>
<gene>
    <name evidence="3" type="ORF">RC74_14320</name>
</gene>
<sequence>MFEVIGCSLITILPDYLYRRYGQGKRIGHEITLFSVWYVLRYGITACAILTLTLITIIFYYHPSTTNVSSFYRTISILPESNGRVSEIYVTTGQEVKQGDPIFKIDDSTQVANLEAAISAVAEIDAALVLVVSQLAVAEATIAQAKASRDQTANELQRKQDIFKRNPDVVTDKELDSLTQLLANKVGAYDAAVANRDGVITQKELVLPAQKKSAQSHVVEAQVALDKTLISAGVDATIFQLALQVGDIVNPMFRPAGIMVPESDNEGSFIAGFGQISASVIKEGMIAEITCASKPFTVIPMFVSRVQDVIASGQFRPSDRLIDTQDVVRPGTITVELTPLYEGHTDGIISGSNCVANLYSNHHDLIASGTLGFGMKTYYHVTDALALVHAILLRSQALLLPVRTLVLSGGH</sequence>
<evidence type="ECO:0000313" key="3">
    <source>
        <dbReference type="EMBL" id="AML52291.1"/>
    </source>
</evidence>
<keyword evidence="2" id="KW-1133">Transmembrane helix</keyword>
<keyword evidence="1" id="KW-0175">Coiled coil</keyword>
<keyword evidence="4" id="KW-1185">Reference proteome</keyword>
<name>A0A126V1U2_9RHOB</name>
<organism evidence="3 4">
    <name type="scientific">Falsihalocynthiibacter arcticus</name>
    <dbReference type="NCBI Taxonomy" id="1579316"/>
    <lineage>
        <taxon>Bacteria</taxon>
        <taxon>Pseudomonadati</taxon>
        <taxon>Pseudomonadota</taxon>
        <taxon>Alphaproteobacteria</taxon>
        <taxon>Rhodobacterales</taxon>
        <taxon>Roseobacteraceae</taxon>
        <taxon>Falsihalocynthiibacter</taxon>
    </lineage>
</organism>
<feature type="coiled-coil region" evidence="1">
    <location>
        <begin position="135"/>
        <end position="162"/>
    </location>
</feature>
<accession>A0A126V1U2</accession>
<dbReference type="STRING" id="1579316.RC74_14320"/>
<proteinExistence type="predicted"/>
<dbReference type="Gene3D" id="2.40.50.100">
    <property type="match status" value="1"/>
</dbReference>